<dbReference type="OMA" id="CTEATID"/>
<evidence type="ECO:0000259" key="3">
    <source>
        <dbReference type="PROSITE" id="PS51295"/>
    </source>
</evidence>
<dbReference type="Gene3D" id="3.30.110.60">
    <property type="entry name" value="YhbY-like"/>
    <property type="match status" value="1"/>
</dbReference>
<protein>
    <submittedName>
        <fullName evidence="4">RNA-binding protein</fullName>
    </submittedName>
</protein>
<dbReference type="Pfam" id="PF01985">
    <property type="entry name" value="CRS1_YhbY"/>
    <property type="match status" value="1"/>
</dbReference>
<sequence>MTEREAKKELLRRAKDIDATVRVGKDGVTESLNNEIVEQLKKKRLIKVKVLNNSDSDTKDVAEQITTATGSVAVDVRGGVILLADKRTWDSMCQKKFD</sequence>
<gene>
    <name evidence="4" type="ORF">BKD89_01805</name>
</gene>
<dbReference type="GO" id="GO:0003723">
    <property type="term" value="F:RNA binding"/>
    <property type="evidence" value="ECO:0007669"/>
    <property type="project" value="UniProtKB-UniRule"/>
</dbReference>
<keyword evidence="1 2" id="KW-0694">RNA-binding</keyword>
<dbReference type="Proteomes" id="UP000273278">
    <property type="component" value="Chromosome"/>
</dbReference>
<dbReference type="PANTHER" id="PTHR40065">
    <property type="entry name" value="RNA-BINDING PROTEIN YHBY"/>
    <property type="match status" value="1"/>
</dbReference>
<evidence type="ECO:0000256" key="1">
    <source>
        <dbReference type="ARBA" id="ARBA00022884"/>
    </source>
</evidence>
<dbReference type="RefSeq" id="WP_015504262.1">
    <property type="nucleotide sequence ID" value="NZ_CAYARW010000028.1"/>
</dbReference>
<dbReference type="PANTHER" id="PTHR40065:SF3">
    <property type="entry name" value="RNA-BINDING PROTEIN YHBY"/>
    <property type="match status" value="1"/>
</dbReference>
<organism evidence="4 5">
    <name type="scientific">Methanomethylophilus alvi</name>
    <dbReference type="NCBI Taxonomy" id="1291540"/>
    <lineage>
        <taxon>Archaea</taxon>
        <taxon>Methanobacteriati</taxon>
        <taxon>Thermoplasmatota</taxon>
        <taxon>Thermoplasmata</taxon>
        <taxon>Methanomassiliicoccales</taxon>
        <taxon>Methanomethylophilaceae</taxon>
        <taxon>Methanomethylophilus</taxon>
    </lineage>
</organism>
<dbReference type="InterPro" id="IPR035920">
    <property type="entry name" value="YhbY-like_sf"/>
</dbReference>
<feature type="domain" description="CRM" evidence="3">
    <location>
        <begin position="1"/>
        <end position="96"/>
    </location>
</feature>
<dbReference type="PROSITE" id="PS51295">
    <property type="entry name" value="CRM"/>
    <property type="match status" value="1"/>
</dbReference>
<proteinExistence type="predicted"/>
<dbReference type="SMART" id="SM01103">
    <property type="entry name" value="CRS1_YhbY"/>
    <property type="match status" value="1"/>
</dbReference>
<evidence type="ECO:0000313" key="5">
    <source>
        <dbReference type="Proteomes" id="UP000273278"/>
    </source>
</evidence>
<evidence type="ECO:0000313" key="4">
    <source>
        <dbReference type="EMBL" id="AYQ54548.1"/>
    </source>
</evidence>
<reference evidence="4 5" key="1">
    <citation type="submission" date="2016-10" db="EMBL/GenBank/DDBJ databases">
        <title>Complete genome of the TMA-utilizing, human hosted archaeon Methanomethylophilus alvus Gen. nov, sp. nov., strain Mx-05, derived from a pure culture.</title>
        <authorList>
            <person name="Brugere J.-F."/>
            <person name="Ben Hania W."/>
            <person name="Chaudhary P.P."/>
            <person name="Gaci N."/>
            <person name="Borrel G."/>
            <person name="Cao Van Tuat L."/>
            <person name="Fardeau M.-L."/>
            <person name="Harris H.M.B."/>
            <person name="O'Toole P.W."/>
            <person name="Ollivier B."/>
        </authorList>
    </citation>
    <scope>NUCLEOTIDE SEQUENCE [LARGE SCALE GENOMIC DNA]</scope>
    <source>
        <strain evidence="4 5">Mx-05</strain>
    </source>
</reference>
<dbReference type="EMBL" id="CP017686">
    <property type="protein sequence ID" value="AYQ54548.1"/>
    <property type="molecule type" value="Genomic_DNA"/>
</dbReference>
<dbReference type="SUPFAM" id="SSF75471">
    <property type="entry name" value="YhbY-like"/>
    <property type="match status" value="1"/>
</dbReference>
<dbReference type="InterPro" id="IPR051925">
    <property type="entry name" value="RNA-binding_domain"/>
</dbReference>
<dbReference type="InterPro" id="IPR001890">
    <property type="entry name" value="RNA-binding_CRM"/>
</dbReference>
<dbReference type="AlphaFoldDB" id="A0A3G3IFV6"/>
<accession>A0A3G3IFV6</accession>
<evidence type="ECO:0000256" key="2">
    <source>
        <dbReference type="PROSITE-ProRule" id="PRU00626"/>
    </source>
</evidence>
<name>A0A3G3IFV6_9ARCH</name>
<dbReference type="GeneID" id="41321163"/>